<name>A0AAW7N8J2_9LACO</name>
<evidence type="ECO:0000313" key="1">
    <source>
        <dbReference type="EMBL" id="MDN4834012.1"/>
    </source>
</evidence>
<organism evidence="1 2">
    <name type="scientific">Ligilactobacillus salivarius</name>
    <dbReference type="NCBI Taxonomy" id="1624"/>
    <lineage>
        <taxon>Bacteria</taxon>
        <taxon>Bacillati</taxon>
        <taxon>Bacillota</taxon>
        <taxon>Bacilli</taxon>
        <taxon>Lactobacillales</taxon>
        <taxon>Lactobacillaceae</taxon>
        <taxon>Ligilactobacillus</taxon>
    </lineage>
</organism>
<dbReference type="EMBL" id="JAUIQT010000001">
    <property type="protein sequence ID" value="MDN4834012.1"/>
    <property type="molecule type" value="Genomic_DNA"/>
</dbReference>
<evidence type="ECO:0008006" key="3">
    <source>
        <dbReference type="Google" id="ProtNLM"/>
    </source>
</evidence>
<comment type="caution">
    <text evidence="1">The sequence shown here is derived from an EMBL/GenBank/DDBJ whole genome shotgun (WGS) entry which is preliminary data.</text>
</comment>
<evidence type="ECO:0000313" key="2">
    <source>
        <dbReference type="Proteomes" id="UP001174888"/>
    </source>
</evidence>
<sequence length="99" mass="11491">MEYSREETEAWLYGDGELPEKPGQSIKDEEIKRFVFDDVILTLDKKLNPTIRSKGDVKVKLVSFNYEQKIVKGKKVAILRLAYQKGKNVIRITKETCEI</sequence>
<reference evidence="1" key="1">
    <citation type="submission" date="2023-07" db="EMBL/GenBank/DDBJ databases">
        <title>Complete genome sequence of Ligilactobacillus salivarius SRCM217594 isolated from Gallus gallus domesticus feces.</title>
        <authorList>
            <person name="Yang H.-G."/>
            <person name="Ryu M.-S."/>
            <person name="Ha G.-S."/>
            <person name="Yang H.-J."/>
            <person name="Jeong D.-Y."/>
        </authorList>
    </citation>
    <scope>NUCLEOTIDE SEQUENCE</scope>
    <source>
        <strain evidence="1">SRCM217594</strain>
    </source>
</reference>
<dbReference type="AlphaFoldDB" id="A0AAW7N8J2"/>
<dbReference type="Proteomes" id="UP001174888">
    <property type="component" value="Unassembled WGS sequence"/>
</dbReference>
<dbReference type="RefSeq" id="WP_301207384.1">
    <property type="nucleotide sequence ID" value="NZ_JAUIQT010000001.1"/>
</dbReference>
<proteinExistence type="predicted"/>
<accession>A0AAW7N8J2</accession>
<gene>
    <name evidence="1" type="ORF">QYC35_07345</name>
</gene>
<protein>
    <recommendedName>
        <fullName evidence="3">Phage protein</fullName>
    </recommendedName>
</protein>